<dbReference type="STRING" id="990712.SAMN05216257_10191"/>
<reference evidence="5" key="1">
    <citation type="submission" date="2016-10" db="EMBL/GenBank/DDBJ databases">
        <authorList>
            <person name="Varghese N."/>
            <person name="Submissions S."/>
        </authorList>
    </citation>
    <scope>NUCLEOTIDE SEQUENCE [LARGE SCALE GENOMIC DNA]</scope>
    <source>
        <strain evidence="5">CGMCC 1.10789</strain>
    </source>
</reference>
<evidence type="ECO:0000256" key="1">
    <source>
        <dbReference type="ARBA" id="ARBA00010634"/>
    </source>
</evidence>
<feature type="chain" id="PRO_5011597779" evidence="3">
    <location>
        <begin position="29"/>
        <end position="252"/>
    </location>
</feature>
<accession>A0A1G8XXQ4</accession>
<keyword evidence="5" id="KW-1185">Reference proteome</keyword>
<organism evidence="4 5">
    <name type="scientific">Meinhardsimonia xiamenensis</name>
    <dbReference type="NCBI Taxonomy" id="990712"/>
    <lineage>
        <taxon>Bacteria</taxon>
        <taxon>Pseudomonadati</taxon>
        <taxon>Pseudomonadota</taxon>
        <taxon>Alphaproteobacteria</taxon>
        <taxon>Rhodobacterales</taxon>
        <taxon>Paracoccaceae</taxon>
        <taxon>Meinhardsimonia</taxon>
    </lineage>
</organism>
<evidence type="ECO:0000313" key="5">
    <source>
        <dbReference type="Proteomes" id="UP000199328"/>
    </source>
</evidence>
<name>A0A1G8XXQ4_9RHOB</name>
<dbReference type="PANTHER" id="PTHR30035:SF3">
    <property type="entry name" value="INTERMEMBRANE PHOSPHOLIPID TRANSPORT SYSTEM LIPOPROTEIN MLAA"/>
    <property type="match status" value="1"/>
</dbReference>
<evidence type="ECO:0000313" key="4">
    <source>
        <dbReference type="EMBL" id="SDJ94944.1"/>
    </source>
</evidence>
<dbReference type="InterPro" id="IPR007428">
    <property type="entry name" value="MlaA"/>
</dbReference>
<dbReference type="GO" id="GO:0120010">
    <property type="term" value="P:intermembrane phospholipid transfer"/>
    <property type="evidence" value="ECO:0007669"/>
    <property type="project" value="TreeGrafter"/>
</dbReference>
<protein>
    <submittedName>
        <fullName evidence="4">Phospholipid-binding lipoprotein MlaA</fullName>
    </submittedName>
</protein>
<dbReference type="GO" id="GO:0016020">
    <property type="term" value="C:membrane"/>
    <property type="evidence" value="ECO:0007669"/>
    <property type="project" value="InterPro"/>
</dbReference>
<feature type="signal peptide" evidence="3">
    <location>
        <begin position="1"/>
        <end position="28"/>
    </location>
</feature>
<evidence type="ECO:0000256" key="3">
    <source>
        <dbReference type="SAM" id="SignalP"/>
    </source>
</evidence>
<comment type="similarity">
    <text evidence="1">Belongs to the MlaA family.</text>
</comment>
<gene>
    <name evidence="4" type="ORF">SAMN05216257_10191</name>
</gene>
<dbReference type="PRINTS" id="PR01805">
    <property type="entry name" value="VACJLIPOPROT"/>
</dbReference>
<keyword evidence="2 3" id="KW-0732">Signal</keyword>
<evidence type="ECO:0000256" key="2">
    <source>
        <dbReference type="ARBA" id="ARBA00022729"/>
    </source>
</evidence>
<dbReference type="EMBL" id="FNFV01000001">
    <property type="protein sequence ID" value="SDJ94944.1"/>
    <property type="molecule type" value="Genomic_DNA"/>
</dbReference>
<proteinExistence type="inferred from homology"/>
<sequence>MRLAWPARWVVVVAAVLLAGCARGPDVAQGLNDPYEERNRRVHEANLKLDRAFLKPVAEGYTQLPQPVRRTLGNVAGFLALPRSIVNDVLQLRLDDAAHNSMRLLVNATFGLGGLLDPATEMGLEHRATDFGVTLGVWGVPEGNFVMHPLIGPSTERDTVGMVVDLALDPLAWAVPDEYPYIVLGAKAAAALGQRSAYGETVDAFLYGSADSYAQARLIYLENRRFEIRGRKVLGEEEQDPYAELFELPYAE</sequence>
<dbReference type="PANTHER" id="PTHR30035">
    <property type="entry name" value="LIPOPROTEIN VACJ-RELATED"/>
    <property type="match status" value="1"/>
</dbReference>
<keyword evidence="4" id="KW-0449">Lipoprotein</keyword>
<dbReference type="AlphaFoldDB" id="A0A1G8XXQ4"/>
<dbReference type="OrthoDB" id="9785326at2"/>
<dbReference type="RefSeq" id="WP_092497099.1">
    <property type="nucleotide sequence ID" value="NZ_FNFV01000001.1"/>
</dbReference>
<dbReference type="Proteomes" id="UP000199328">
    <property type="component" value="Unassembled WGS sequence"/>
</dbReference>
<dbReference type="PROSITE" id="PS51257">
    <property type="entry name" value="PROKAR_LIPOPROTEIN"/>
    <property type="match status" value="1"/>
</dbReference>
<dbReference type="Pfam" id="PF04333">
    <property type="entry name" value="MlaA"/>
    <property type="match status" value="1"/>
</dbReference>